<keyword evidence="3 5" id="KW-1133">Transmembrane helix</keyword>
<keyword evidence="2 5" id="KW-0812">Transmembrane</keyword>
<dbReference type="InterPro" id="IPR036465">
    <property type="entry name" value="vWFA_dom_sf"/>
</dbReference>
<dbReference type="InterPro" id="IPR002035">
    <property type="entry name" value="VWF_A"/>
</dbReference>
<dbReference type="Proteomes" id="UP000199227">
    <property type="component" value="Unassembled WGS sequence"/>
</dbReference>
<evidence type="ECO:0000256" key="2">
    <source>
        <dbReference type="ARBA" id="ARBA00022692"/>
    </source>
</evidence>
<evidence type="ECO:0000313" key="8">
    <source>
        <dbReference type="Proteomes" id="UP000199227"/>
    </source>
</evidence>
<name>A0A1I5QYB2_9BACT</name>
<dbReference type="InterPro" id="IPR050768">
    <property type="entry name" value="UPF0353/GerABKA_families"/>
</dbReference>
<feature type="transmembrane region" description="Helical" evidence="5">
    <location>
        <begin position="273"/>
        <end position="291"/>
    </location>
</feature>
<proteinExistence type="predicted"/>
<dbReference type="AlphaFoldDB" id="A0A1I5QYB2"/>
<reference evidence="7 8" key="1">
    <citation type="submission" date="2016-10" db="EMBL/GenBank/DDBJ databases">
        <authorList>
            <person name="de Groot N.N."/>
        </authorList>
    </citation>
    <scope>NUCLEOTIDE SEQUENCE [LARGE SCALE GENOMIC DNA]</scope>
    <source>
        <strain evidence="7 8">EP1-55-1</strain>
    </source>
</reference>
<evidence type="ECO:0000259" key="6">
    <source>
        <dbReference type="PROSITE" id="PS50234"/>
    </source>
</evidence>
<evidence type="ECO:0000313" key="7">
    <source>
        <dbReference type="EMBL" id="SFP51268.1"/>
    </source>
</evidence>
<evidence type="ECO:0000256" key="5">
    <source>
        <dbReference type="SAM" id="Phobius"/>
    </source>
</evidence>
<dbReference type="EMBL" id="FOXB01000023">
    <property type="protein sequence ID" value="SFP51268.1"/>
    <property type="molecule type" value="Genomic_DNA"/>
</dbReference>
<feature type="transmembrane region" description="Helical" evidence="5">
    <location>
        <begin position="49"/>
        <end position="71"/>
    </location>
</feature>
<dbReference type="PANTHER" id="PTHR22550">
    <property type="entry name" value="SPORE GERMINATION PROTEIN"/>
    <property type="match status" value="1"/>
</dbReference>
<evidence type="ECO:0000256" key="1">
    <source>
        <dbReference type="ARBA" id="ARBA00022475"/>
    </source>
</evidence>
<dbReference type="PROSITE" id="PS50234">
    <property type="entry name" value="VWFA"/>
    <property type="match status" value="1"/>
</dbReference>
<keyword evidence="8" id="KW-1185">Reference proteome</keyword>
<dbReference type="RefSeq" id="WP_092912762.1">
    <property type="nucleotide sequence ID" value="NZ_FOXB01000023.1"/>
</dbReference>
<keyword evidence="1" id="KW-1003">Cell membrane</keyword>
<dbReference type="SMART" id="SM00327">
    <property type="entry name" value="VWA"/>
    <property type="match status" value="1"/>
</dbReference>
<dbReference type="Pfam" id="PF00092">
    <property type="entry name" value="VWA"/>
    <property type="match status" value="1"/>
</dbReference>
<evidence type="ECO:0000256" key="3">
    <source>
        <dbReference type="ARBA" id="ARBA00022989"/>
    </source>
</evidence>
<dbReference type="Gene3D" id="3.40.50.410">
    <property type="entry name" value="von Willebrand factor, type A domain"/>
    <property type="match status" value="1"/>
</dbReference>
<evidence type="ECO:0000256" key="4">
    <source>
        <dbReference type="ARBA" id="ARBA00023136"/>
    </source>
</evidence>
<organism evidence="7 8">
    <name type="scientific">Hydrogenimonas thermophila</name>
    <dbReference type="NCBI Taxonomy" id="223786"/>
    <lineage>
        <taxon>Bacteria</taxon>
        <taxon>Pseudomonadati</taxon>
        <taxon>Campylobacterota</taxon>
        <taxon>Epsilonproteobacteria</taxon>
        <taxon>Campylobacterales</taxon>
        <taxon>Hydrogenimonadaceae</taxon>
        <taxon>Hydrogenimonas</taxon>
    </lineage>
</organism>
<dbReference type="OrthoDB" id="6206554at2"/>
<dbReference type="SUPFAM" id="SSF53300">
    <property type="entry name" value="vWA-like"/>
    <property type="match status" value="1"/>
</dbReference>
<dbReference type="PANTHER" id="PTHR22550:SF5">
    <property type="entry name" value="LEUCINE ZIPPER PROTEIN 4"/>
    <property type="match status" value="1"/>
</dbReference>
<protein>
    <submittedName>
        <fullName evidence="7">Ca-activated chloride channel family protein</fullName>
    </submittedName>
</protein>
<accession>A0A1I5QYB2</accession>
<gene>
    <name evidence="7" type="ORF">SAMN05216234_12320</name>
</gene>
<feature type="domain" description="VWFA" evidence="6">
    <location>
        <begin position="84"/>
        <end position="254"/>
    </location>
</feature>
<sequence length="297" mass="33943">MSGFTFEEPLAFLTLILYFICNRWCKPRFESIWFPGSERLKDVSKKRTTWFNFLKFTAFFLLVTALASPVVKNEVVIQNDKGYEISLILDASGSMSQSNKFEIVKEIVTEFVKARKHDKLGLTIFADFAYVAVPLTYDKESLLRLLKKVDVGIAGTRRTALYEALFMSTKLFKDSQAKNKIAILLTDGMDNAGSVPLEVAINTAKKYGIKVYTIGIGARGDYNPYVLEKIAKDTGAKFFEADSKQKLIEIYKEIDQLEKSDIKGNKYVKKSYYYMWPLSMALLLMVVLVVVRKRRGW</sequence>
<dbReference type="STRING" id="223786.SAMN05216234_12320"/>
<keyword evidence="4 5" id="KW-0472">Membrane</keyword>